<dbReference type="GO" id="GO:0005739">
    <property type="term" value="C:mitochondrion"/>
    <property type="evidence" value="ECO:0007669"/>
    <property type="project" value="Ensembl"/>
</dbReference>
<feature type="domain" description="EngB-type G" evidence="8">
    <location>
        <begin position="110"/>
        <end position="283"/>
    </location>
</feature>
<dbReference type="InterPro" id="IPR027417">
    <property type="entry name" value="P-loop_NTPase"/>
</dbReference>
<dbReference type="GeneID" id="110311745"/>
<evidence type="ECO:0000259" key="8">
    <source>
        <dbReference type="PROSITE" id="PS51706"/>
    </source>
</evidence>
<name>A0A6P5R127_MUSCR</name>
<dbReference type="Proteomes" id="UP000515126">
    <property type="component" value="Chromosome 16"/>
</dbReference>
<gene>
    <name evidence="10" type="primary">Gtpbp8</name>
</gene>
<dbReference type="Pfam" id="PF01926">
    <property type="entry name" value="MMR_HSR1"/>
    <property type="match status" value="1"/>
</dbReference>
<evidence type="ECO:0000256" key="2">
    <source>
        <dbReference type="ARBA" id="ARBA00009638"/>
    </source>
</evidence>
<evidence type="ECO:0000256" key="3">
    <source>
        <dbReference type="ARBA" id="ARBA00015370"/>
    </source>
</evidence>
<sequence length="289" mass="32251">MAAPRLSHRMGRLLEKAPALGPRPRVYSTSPAFAEVLRLPQKQLTRVVYPLRELGQHLAADSGPGLIEQGLFDPSLEDIGRAESIFEATARNRIEYLSSAVRLDHAPSLQQPEVCFIGRSNVGKSSLIKALFSLAPDVEVRISKKPGHTKKMNFFKVGKHFTLVDMPGYGYRAPKDFVDMVETYLKERNNLKRTFLLVDSVVGITKLDNIAIEMCEEFALPYVMILTKIDKSSKGYLLKQVLQIQKFVNTQTQGCFPQLFPISAVTNSGVHLLKCFIADITGSLKSQSR</sequence>
<evidence type="ECO:0000256" key="5">
    <source>
        <dbReference type="ARBA" id="ARBA00022741"/>
    </source>
</evidence>
<protein>
    <recommendedName>
        <fullName evidence="3">GTP-binding protein 8</fullName>
    </recommendedName>
</protein>
<dbReference type="FunFam" id="3.40.50.300:FF:000857">
    <property type="entry name" value="GTP-binding protein 8 isoform X1"/>
    <property type="match status" value="1"/>
</dbReference>
<dbReference type="InterPro" id="IPR019987">
    <property type="entry name" value="GTP-bd_ribosome_bio_YsxC"/>
</dbReference>
<dbReference type="CTD" id="29083"/>
<dbReference type="HAMAP" id="MF_00321">
    <property type="entry name" value="GTPase_EngB"/>
    <property type="match status" value="1"/>
</dbReference>
<evidence type="ECO:0000313" key="10">
    <source>
        <dbReference type="RefSeq" id="XP_021040917.1"/>
    </source>
</evidence>
<dbReference type="InterPro" id="IPR030393">
    <property type="entry name" value="G_ENGB_dom"/>
</dbReference>
<evidence type="ECO:0000313" key="9">
    <source>
        <dbReference type="Proteomes" id="UP000515126"/>
    </source>
</evidence>
<dbReference type="AlphaFoldDB" id="A0A6P5R127"/>
<dbReference type="InterPro" id="IPR052279">
    <property type="entry name" value="EngB_GTPase"/>
</dbReference>
<evidence type="ECO:0000256" key="7">
    <source>
        <dbReference type="ARBA" id="ARBA00023134"/>
    </source>
</evidence>
<dbReference type="GO" id="GO:0005525">
    <property type="term" value="F:GTP binding"/>
    <property type="evidence" value="ECO:0007669"/>
    <property type="project" value="UniProtKB-KW"/>
</dbReference>
<dbReference type="CDD" id="cd01876">
    <property type="entry name" value="YihA_EngB"/>
    <property type="match status" value="1"/>
</dbReference>
<dbReference type="PANTHER" id="PTHR46498:SF1">
    <property type="entry name" value="GTP-BINDING PROTEIN 8"/>
    <property type="match status" value="1"/>
</dbReference>
<dbReference type="InterPro" id="IPR006073">
    <property type="entry name" value="GTP-bd"/>
</dbReference>
<keyword evidence="4" id="KW-0479">Metal-binding</keyword>
<reference evidence="10" key="1">
    <citation type="submission" date="2025-08" db="UniProtKB">
        <authorList>
            <consortium name="RefSeq"/>
        </authorList>
    </citation>
    <scope>IDENTIFICATION</scope>
</reference>
<accession>A0A6P5R127</accession>
<keyword evidence="5" id="KW-0547">Nucleotide-binding</keyword>
<comment type="similarity">
    <text evidence="2">Belongs to the TRAFAC class TrmE-Era-EngA-EngB-Septin-like GTPase superfamily. EngB GTPase family.</text>
</comment>
<evidence type="ECO:0000256" key="4">
    <source>
        <dbReference type="ARBA" id="ARBA00022723"/>
    </source>
</evidence>
<dbReference type="GO" id="GO:0046872">
    <property type="term" value="F:metal ion binding"/>
    <property type="evidence" value="ECO:0007669"/>
    <property type="project" value="UniProtKB-KW"/>
</dbReference>
<dbReference type="PROSITE" id="PS51706">
    <property type="entry name" value="G_ENGB"/>
    <property type="match status" value="1"/>
</dbReference>
<keyword evidence="7" id="KW-0342">GTP-binding</keyword>
<dbReference type="NCBIfam" id="TIGR03598">
    <property type="entry name" value="GTPase_YsxC"/>
    <property type="match status" value="1"/>
</dbReference>
<dbReference type="PANTHER" id="PTHR46498">
    <property type="entry name" value="GTP-BINDING PROTEIN 8"/>
    <property type="match status" value="1"/>
</dbReference>
<keyword evidence="9" id="KW-1185">Reference proteome</keyword>
<comment type="cofactor">
    <cofactor evidence="1">
        <name>Mg(2+)</name>
        <dbReference type="ChEBI" id="CHEBI:18420"/>
    </cofactor>
</comment>
<evidence type="ECO:0000256" key="1">
    <source>
        <dbReference type="ARBA" id="ARBA00001946"/>
    </source>
</evidence>
<dbReference type="KEGG" id="mcal:110311745"/>
<keyword evidence="6" id="KW-0460">Magnesium</keyword>
<dbReference type="Gene3D" id="3.40.50.300">
    <property type="entry name" value="P-loop containing nucleotide triphosphate hydrolases"/>
    <property type="match status" value="1"/>
</dbReference>
<dbReference type="RefSeq" id="XP_021040917.1">
    <property type="nucleotide sequence ID" value="XM_021185258.1"/>
</dbReference>
<proteinExistence type="inferred from homology"/>
<evidence type="ECO:0000256" key="6">
    <source>
        <dbReference type="ARBA" id="ARBA00022842"/>
    </source>
</evidence>
<dbReference type="SUPFAM" id="SSF52540">
    <property type="entry name" value="P-loop containing nucleoside triphosphate hydrolases"/>
    <property type="match status" value="1"/>
</dbReference>
<organism evidence="9 10">
    <name type="scientific">Mus caroli</name>
    <name type="common">Ryukyu mouse</name>
    <name type="synonym">Ricefield mouse</name>
    <dbReference type="NCBI Taxonomy" id="10089"/>
    <lineage>
        <taxon>Eukaryota</taxon>
        <taxon>Metazoa</taxon>
        <taxon>Chordata</taxon>
        <taxon>Craniata</taxon>
        <taxon>Vertebrata</taxon>
        <taxon>Euteleostomi</taxon>
        <taxon>Mammalia</taxon>
        <taxon>Eutheria</taxon>
        <taxon>Euarchontoglires</taxon>
        <taxon>Glires</taxon>
        <taxon>Rodentia</taxon>
        <taxon>Myomorpha</taxon>
        <taxon>Muroidea</taxon>
        <taxon>Muridae</taxon>
        <taxon>Murinae</taxon>
        <taxon>Mus</taxon>
        <taxon>Mus</taxon>
    </lineage>
</organism>